<protein>
    <submittedName>
        <fullName evidence="2">Uncharacterized protein</fullName>
    </submittedName>
</protein>
<name>A0AAV5W3H7_9BILA</name>
<feature type="non-terminal residue" evidence="2">
    <location>
        <position position="1"/>
    </location>
</feature>
<dbReference type="EMBL" id="BTSY01000005">
    <property type="protein sequence ID" value="GMT26701.1"/>
    <property type="molecule type" value="Genomic_DNA"/>
</dbReference>
<evidence type="ECO:0000313" key="3">
    <source>
        <dbReference type="Proteomes" id="UP001432322"/>
    </source>
</evidence>
<dbReference type="AlphaFoldDB" id="A0AAV5W3H7"/>
<feature type="region of interest" description="Disordered" evidence="1">
    <location>
        <begin position="306"/>
        <end position="349"/>
    </location>
</feature>
<dbReference type="Proteomes" id="UP001432322">
    <property type="component" value="Unassembled WGS sequence"/>
</dbReference>
<feature type="region of interest" description="Disordered" evidence="1">
    <location>
        <begin position="240"/>
        <end position="260"/>
    </location>
</feature>
<evidence type="ECO:0000256" key="1">
    <source>
        <dbReference type="SAM" id="MobiDB-lite"/>
    </source>
</evidence>
<proteinExistence type="predicted"/>
<sequence>TMAPSGALQTPSATEIRLAVRRALAALRKAPRKTAERAFGGNDGEDENSPALEQLALYHIRQIAADLEDEVREYLETGSTRASGLVSMLVPGGGSIEELTTLLENERVAAEQRSGALRALDDNNDRRSIDKPQPRYRTLNETFTVAGGGGMRDGTQLQPVQQQQPAAAPAIPRISGFDGVRDFSDSISARDRLFDPALGHVRPPPIPAARTTTVAPINNRTTTVAPNNKRVVIIEDEKGWHSRSRRNDDSDDEPVLCVSGRSDDDEKRVARIVHQLKAELAADRSFVATFRSGDIEATEREIERRLRERREREKKERKEEEEGEVSFDISDSPPSREGKDQRSASFGLR</sequence>
<accession>A0AAV5W3H7</accession>
<evidence type="ECO:0000313" key="2">
    <source>
        <dbReference type="EMBL" id="GMT26701.1"/>
    </source>
</evidence>
<gene>
    <name evidence="2" type="ORF">PFISCL1PPCAC_17998</name>
</gene>
<organism evidence="2 3">
    <name type="scientific">Pristionchus fissidentatus</name>
    <dbReference type="NCBI Taxonomy" id="1538716"/>
    <lineage>
        <taxon>Eukaryota</taxon>
        <taxon>Metazoa</taxon>
        <taxon>Ecdysozoa</taxon>
        <taxon>Nematoda</taxon>
        <taxon>Chromadorea</taxon>
        <taxon>Rhabditida</taxon>
        <taxon>Rhabditina</taxon>
        <taxon>Diplogasteromorpha</taxon>
        <taxon>Diplogasteroidea</taxon>
        <taxon>Neodiplogasteridae</taxon>
        <taxon>Pristionchus</taxon>
    </lineage>
</organism>
<comment type="caution">
    <text evidence="2">The sequence shown here is derived from an EMBL/GenBank/DDBJ whole genome shotgun (WGS) entry which is preliminary data.</text>
</comment>
<reference evidence="2" key="1">
    <citation type="submission" date="2023-10" db="EMBL/GenBank/DDBJ databases">
        <title>Genome assembly of Pristionchus species.</title>
        <authorList>
            <person name="Yoshida K."/>
            <person name="Sommer R.J."/>
        </authorList>
    </citation>
    <scope>NUCLEOTIDE SEQUENCE</scope>
    <source>
        <strain evidence="2">RS5133</strain>
    </source>
</reference>
<feature type="non-terminal residue" evidence="2">
    <location>
        <position position="349"/>
    </location>
</feature>
<feature type="compositionally biased region" description="Basic and acidic residues" evidence="1">
    <location>
        <begin position="306"/>
        <end position="320"/>
    </location>
</feature>
<keyword evidence="3" id="KW-1185">Reference proteome</keyword>